<proteinExistence type="inferred from homology"/>
<dbReference type="SUPFAM" id="SSF53597">
    <property type="entry name" value="Dihydrofolate reductase-like"/>
    <property type="match status" value="1"/>
</dbReference>
<dbReference type="InterPro" id="IPR024072">
    <property type="entry name" value="DHFR-like_dom_sf"/>
</dbReference>
<dbReference type="GO" id="GO:0046655">
    <property type="term" value="P:folic acid metabolic process"/>
    <property type="evidence" value="ECO:0007669"/>
    <property type="project" value="TreeGrafter"/>
</dbReference>
<dbReference type="PRINTS" id="PR00070">
    <property type="entry name" value="DHFR"/>
</dbReference>
<dbReference type="PROSITE" id="PS51330">
    <property type="entry name" value="DHFR_2"/>
    <property type="match status" value="1"/>
</dbReference>
<dbReference type="GO" id="GO:0050661">
    <property type="term" value="F:NADP binding"/>
    <property type="evidence" value="ECO:0007669"/>
    <property type="project" value="InterPro"/>
</dbReference>
<dbReference type="UniPathway" id="UPA00077">
    <property type="reaction ID" value="UER00158"/>
</dbReference>
<accession>A0A2K8NXX9</accession>
<evidence type="ECO:0000256" key="6">
    <source>
        <dbReference type="ARBA" id="ARBA00023002"/>
    </source>
</evidence>
<sequence length="161" mass="18867">MIKMIWAQTQNGVIGAQGKLPWNIKEEMQHFIRTTKGQDVLMGSKTFDSMNKKPLPGRTNYVLTNSKEKYQDLNFENLIIISDITELVKKYTNNDQNNLFVIGGNVVYTLFFPFANEIIKTVVKNDYQGDTFISNFDYKNFKLESSEDYPEFIIEYWKRGY</sequence>
<dbReference type="GO" id="GO:0004146">
    <property type="term" value="F:dihydrofolate reductase activity"/>
    <property type="evidence" value="ECO:0007669"/>
    <property type="project" value="UniProtKB-EC"/>
</dbReference>
<keyword evidence="6" id="KW-0560">Oxidoreductase</keyword>
<comment type="pathway">
    <text evidence="1">Cofactor biosynthesis; tetrahydrofolate biosynthesis; 5,6,7,8-tetrahydrofolate from 7,8-dihydrofolate: step 1/1.</text>
</comment>
<dbReference type="Pfam" id="PF00186">
    <property type="entry name" value="DHFR_1"/>
    <property type="match status" value="1"/>
</dbReference>
<evidence type="ECO:0000256" key="2">
    <source>
        <dbReference type="ARBA" id="ARBA00009539"/>
    </source>
</evidence>
<dbReference type="InterPro" id="IPR017925">
    <property type="entry name" value="DHFR_CS"/>
</dbReference>
<dbReference type="GO" id="GO:0006730">
    <property type="term" value="P:one-carbon metabolic process"/>
    <property type="evidence" value="ECO:0007669"/>
    <property type="project" value="UniProtKB-KW"/>
</dbReference>
<keyword evidence="4" id="KW-0554">One-carbon metabolism</keyword>
<organism evidence="9 10">
    <name type="scientific">Williamsoniiplasma somnilux</name>
    <dbReference type="NCBI Taxonomy" id="215578"/>
    <lineage>
        <taxon>Bacteria</taxon>
        <taxon>Bacillati</taxon>
        <taxon>Mycoplasmatota</taxon>
        <taxon>Mollicutes</taxon>
        <taxon>Entomoplasmatales</taxon>
        <taxon>Williamsoniiplasma</taxon>
    </lineage>
</organism>
<name>A0A2K8NXX9_9MOLU</name>
<evidence type="ECO:0000259" key="8">
    <source>
        <dbReference type="PROSITE" id="PS51330"/>
    </source>
</evidence>
<dbReference type="GO" id="GO:0005829">
    <property type="term" value="C:cytosol"/>
    <property type="evidence" value="ECO:0007669"/>
    <property type="project" value="TreeGrafter"/>
</dbReference>
<dbReference type="PANTHER" id="PTHR48069:SF3">
    <property type="entry name" value="DIHYDROFOLATE REDUCTASE"/>
    <property type="match status" value="1"/>
</dbReference>
<dbReference type="AlphaFoldDB" id="A0A2K8NXX9"/>
<evidence type="ECO:0000313" key="9">
    <source>
        <dbReference type="EMBL" id="ATZ18679.1"/>
    </source>
</evidence>
<dbReference type="PANTHER" id="PTHR48069">
    <property type="entry name" value="DIHYDROFOLATE REDUCTASE"/>
    <property type="match status" value="1"/>
</dbReference>
<dbReference type="GO" id="GO:0046452">
    <property type="term" value="P:dihydrofolate metabolic process"/>
    <property type="evidence" value="ECO:0007669"/>
    <property type="project" value="TreeGrafter"/>
</dbReference>
<dbReference type="GO" id="GO:0046654">
    <property type="term" value="P:tetrahydrofolate biosynthetic process"/>
    <property type="evidence" value="ECO:0007669"/>
    <property type="project" value="UniProtKB-UniPathway"/>
</dbReference>
<protein>
    <recommendedName>
        <fullName evidence="3">dihydrofolate reductase</fullName>
        <ecNumber evidence="3">1.5.1.3</ecNumber>
    </recommendedName>
</protein>
<evidence type="ECO:0000313" key="10">
    <source>
        <dbReference type="Proteomes" id="UP000232230"/>
    </source>
</evidence>
<dbReference type="CDD" id="cd00209">
    <property type="entry name" value="DHFR"/>
    <property type="match status" value="1"/>
</dbReference>
<evidence type="ECO:0000256" key="5">
    <source>
        <dbReference type="ARBA" id="ARBA00022857"/>
    </source>
</evidence>
<dbReference type="RefSeq" id="WP_024863202.1">
    <property type="nucleotide sequence ID" value="NZ_CP024965.1"/>
</dbReference>
<evidence type="ECO:0000256" key="7">
    <source>
        <dbReference type="RuleBase" id="RU004474"/>
    </source>
</evidence>
<evidence type="ECO:0000256" key="3">
    <source>
        <dbReference type="ARBA" id="ARBA00012856"/>
    </source>
</evidence>
<reference evidence="9 10" key="1">
    <citation type="submission" date="2017-11" db="EMBL/GenBank/DDBJ databases">
        <title>Genome sequence of Entomoplasma somnilux PYAN-1 (ATCC 49194).</title>
        <authorList>
            <person name="Lo W.-S."/>
            <person name="Gasparich G.E."/>
            <person name="Kuo C.-H."/>
        </authorList>
    </citation>
    <scope>NUCLEOTIDE SEQUENCE [LARGE SCALE GENOMIC DNA]</scope>
    <source>
        <strain evidence="9 10">PYAN-1</strain>
    </source>
</reference>
<evidence type="ECO:0000256" key="4">
    <source>
        <dbReference type="ARBA" id="ARBA00022563"/>
    </source>
</evidence>
<dbReference type="KEGG" id="esx:ESOMN_v1c02970"/>
<dbReference type="Proteomes" id="UP000232230">
    <property type="component" value="Chromosome"/>
</dbReference>
<dbReference type="Gene3D" id="3.40.430.10">
    <property type="entry name" value="Dihydrofolate Reductase, subunit A"/>
    <property type="match status" value="1"/>
</dbReference>
<dbReference type="PROSITE" id="PS00075">
    <property type="entry name" value="DHFR_1"/>
    <property type="match status" value="1"/>
</dbReference>
<keyword evidence="5" id="KW-0521">NADP</keyword>
<dbReference type="InterPro" id="IPR001796">
    <property type="entry name" value="DHFR_dom"/>
</dbReference>
<dbReference type="InterPro" id="IPR012259">
    <property type="entry name" value="DHFR"/>
</dbReference>
<gene>
    <name evidence="9" type="primary">dfrA</name>
    <name evidence="9" type="ORF">ESOMN_v1c02970</name>
</gene>
<feature type="domain" description="DHFR" evidence="8">
    <location>
        <begin position="1"/>
        <end position="161"/>
    </location>
</feature>
<evidence type="ECO:0000256" key="1">
    <source>
        <dbReference type="ARBA" id="ARBA00004903"/>
    </source>
</evidence>
<keyword evidence="10" id="KW-1185">Reference proteome</keyword>
<dbReference type="EMBL" id="CP024965">
    <property type="protein sequence ID" value="ATZ18679.1"/>
    <property type="molecule type" value="Genomic_DNA"/>
</dbReference>
<comment type="similarity">
    <text evidence="2 7">Belongs to the dihydrofolate reductase family.</text>
</comment>
<dbReference type="EC" id="1.5.1.3" evidence="3"/>